<dbReference type="InterPro" id="IPR001117">
    <property type="entry name" value="Cu-oxidase_2nd"/>
</dbReference>
<dbReference type="GeneID" id="70251839"/>
<accession>A0AAD4KG50</accession>
<name>A0AAD4KG50_9EURO</name>
<organism evidence="2 3">
    <name type="scientific">Talaromyces proteolyticus</name>
    <dbReference type="NCBI Taxonomy" id="1131652"/>
    <lineage>
        <taxon>Eukaryota</taxon>
        <taxon>Fungi</taxon>
        <taxon>Dikarya</taxon>
        <taxon>Ascomycota</taxon>
        <taxon>Pezizomycotina</taxon>
        <taxon>Eurotiomycetes</taxon>
        <taxon>Eurotiomycetidae</taxon>
        <taxon>Eurotiales</taxon>
        <taxon>Trichocomaceae</taxon>
        <taxon>Talaromyces</taxon>
        <taxon>Talaromyces sect. Bacilispori</taxon>
    </lineage>
</organism>
<feature type="domain" description="Plastocyanin-like" evidence="1">
    <location>
        <begin position="23"/>
        <end position="146"/>
    </location>
</feature>
<evidence type="ECO:0000259" key="1">
    <source>
        <dbReference type="Pfam" id="PF00394"/>
    </source>
</evidence>
<dbReference type="EMBL" id="JAJTJA010000014">
    <property type="protein sequence ID" value="KAH8690323.1"/>
    <property type="molecule type" value="Genomic_DNA"/>
</dbReference>
<dbReference type="InterPro" id="IPR008972">
    <property type="entry name" value="Cupredoxin"/>
</dbReference>
<dbReference type="Gene3D" id="2.60.40.420">
    <property type="entry name" value="Cupredoxins - blue copper proteins"/>
    <property type="match status" value="1"/>
</dbReference>
<gene>
    <name evidence="2" type="ORF">BGW36DRAFT_441271</name>
</gene>
<dbReference type="Pfam" id="PF00394">
    <property type="entry name" value="Cu-oxidase"/>
    <property type="match status" value="1"/>
</dbReference>
<comment type="caution">
    <text evidence="2">The sequence shown here is derived from an EMBL/GenBank/DDBJ whole genome shotgun (WGS) entry which is preliminary data.</text>
</comment>
<evidence type="ECO:0000313" key="2">
    <source>
        <dbReference type="EMBL" id="KAH8690323.1"/>
    </source>
</evidence>
<sequence>MTGPLLIHGPDNADWDISWEQLFVQDWVHENAFQAFVHELHPPLPTSESILLGGVGEYTASTIQTAHFSLQANEYPLVGKFRDGDSEVGSTFWKTVLKSRRVLIRLINTSSDEHFVFSTDNHNLKVISADFVPIEPYTTEYLSIAINNYWIRTVPVKSCSSNYTEFDNRTGILHYENSPEAQKPKTSAQLSINFTCEDEPLESLKPVVRWEIGSSPANNITESTYEVGLQESRGALRWVIGRSPLL</sequence>
<evidence type="ECO:0000313" key="3">
    <source>
        <dbReference type="Proteomes" id="UP001201262"/>
    </source>
</evidence>
<dbReference type="RefSeq" id="XP_046066606.1">
    <property type="nucleotide sequence ID" value="XM_046221552.1"/>
</dbReference>
<protein>
    <submittedName>
        <fullName evidence="2">Cupredoxin</fullName>
    </submittedName>
</protein>
<dbReference type="Proteomes" id="UP001201262">
    <property type="component" value="Unassembled WGS sequence"/>
</dbReference>
<dbReference type="SUPFAM" id="SSF49503">
    <property type="entry name" value="Cupredoxins"/>
    <property type="match status" value="1"/>
</dbReference>
<proteinExistence type="predicted"/>
<keyword evidence="3" id="KW-1185">Reference proteome</keyword>
<dbReference type="AlphaFoldDB" id="A0AAD4KG50"/>
<reference evidence="2" key="1">
    <citation type="submission" date="2021-12" db="EMBL/GenBank/DDBJ databases">
        <title>Convergent genome expansion in fungi linked to evolution of root-endophyte symbiosis.</title>
        <authorList>
            <consortium name="DOE Joint Genome Institute"/>
            <person name="Ke Y.-H."/>
            <person name="Bonito G."/>
            <person name="Liao H.-L."/>
            <person name="Looney B."/>
            <person name="Rojas-Flechas A."/>
            <person name="Nash J."/>
            <person name="Hameed K."/>
            <person name="Schadt C."/>
            <person name="Martin F."/>
            <person name="Crous P.W."/>
            <person name="Miettinen O."/>
            <person name="Magnuson J.K."/>
            <person name="Labbe J."/>
            <person name="Jacobson D."/>
            <person name="Doktycz M.J."/>
            <person name="Veneault-Fourrey C."/>
            <person name="Kuo A."/>
            <person name="Mondo S."/>
            <person name="Calhoun S."/>
            <person name="Riley R."/>
            <person name="Ohm R."/>
            <person name="LaButti K."/>
            <person name="Andreopoulos B."/>
            <person name="Pangilinan J."/>
            <person name="Nolan M."/>
            <person name="Tritt A."/>
            <person name="Clum A."/>
            <person name="Lipzen A."/>
            <person name="Daum C."/>
            <person name="Barry K."/>
            <person name="Grigoriev I.V."/>
            <person name="Vilgalys R."/>
        </authorList>
    </citation>
    <scope>NUCLEOTIDE SEQUENCE</scope>
    <source>
        <strain evidence="2">PMI_201</strain>
    </source>
</reference>